<organism evidence="1 2">
    <name type="scientific">Dovyalis caffra</name>
    <dbReference type="NCBI Taxonomy" id="77055"/>
    <lineage>
        <taxon>Eukaryota</taxon>
        <taxon>Viridiplantae</taxon>
        <taxon>Streptophyta</taxon>
        <taxon>Embryophyta</taxon>
        <taxon>Tracheophyta</taxon>
        <taxon>Spermatophyta</taxon>
        <taxon>Magnoliopsida</taxon>
        <taxon>eudicotyledons</taxon>
        <taxon>Gunneridae</taxon>
        <taxon>Pentapetalae</taxon>
        <taxon>rosids</taxon>
        <taxon>fabids</taxon>
        <taxon>Malpighiales</taxon>
        <taxon>Salicaceae</taxon>
        <taxon>Flacourtieae</taxon>
        <taxon>Dovyalis</taxon>
    </lineage>
</organism>
<keyword evidence="2" id="KW-1185">Reference proteome</keyword>
<gene>
    <name evidence="1" type="ORF">DCAF_LOCUS120</name>
</gene>
<name>A0AAV1QQ39_9ROSI</name>
<accession>A0AAV1QQ39</accession>
<dbReference type="AlphaFoldDB" id="A0AAV1QQ39"/>
<protein>
    <submittedName>
        <fullName evidence="1">Uncharacterized protein</fullName>
    </submittedName>
</protein>
<reference evidence="1 2" key="1">
    <citation type="submission" date="2024-01" db="EMBL/GenBank/DDBJ databases">
        <authorList>
            <person name="Waweru B."/>
        </authorList>
    </citation>
    <scope>NUCLEOTIDE SEQUENCE [LARGE SCALE GENOMIC DNA]</scope>
</reference>
<comment type="caution">
    <text evidence="1">The sequence shown here is derived from an EMBL/GenBank/DDBJ whole genome shotgun (WGS) entry which is preliminary data.</text>
</comment>
<sequence length="83" mass="8990">MEAYVVLGSPCNNNPKIDSSSPFSLGSLTRKFSLKKHASVDAQARVSESEAQLPRFGLLTSSVPYPMQISSLHTDDVVPRARA</sequence>
<dbReference type="Proteomes" id="UP001314170">
    <property type="component" value="Unassembled WGS sequence"/>
</dbReference>
<evidence type="ECO:0000313" key="2">
    <source>
        <dbReference type="Proteomes" id="UP001314170"/>
    </source>
</evidence>
<proteinExistence type="predicted"/>
<dbReference type="EMBL" id="CAWUPB010000026">
    <property type="protein sequence ID" value="CAK7322510.1"/>
    <property type="molecule type" value="Genomic_DNA"/>
</dbReference>
<evidence type="ECO:0000313" key="1">
    <source>
        <dbReference type="EMBL" id="CAK7322510.1"/>
    </source>
</evidence>